<evidence type="ECO:0000313" key="1">
    <source>
        <dbReference type="EMBL" id="KAJ8405287.1"/>
    </source>
</evidence>
<dbReference type="AlphaFoldDB" id="A0AAD7SMA5"/>
<gene>
    <name evidence="1" type="ORF">AAFF_G00322780</name>
</gene>
<evidence type="ECO:0000313" key="2">
    <source>
        <dbReference type="Proteomes" id="UP001221898"/>
    </source>
</evidence>
<organism evidence="1 2">
    <name type="scientific">Aldrovandia affinis</name>
    <dbReference type="NCBI Taxonomy" id="143900"/>
    <lineage>
        <taxon>Eukaryota</taxon>
        <taxon>Metazoa</taxon>
        <taxon>Chordata</taxon>
        <taxon>Craniata</taxon>
        <taxon>Vertebrata</taxon>
        <taxon>Euteleostomi</taxon>
        <taxon>Actinopterygii</taxon>
        <taxon>Neopterygii</taxon>
        <taxon>Teleostei</taxon>
        <taxon>Notacanthiformes</taxon>
        <taxon>Halosauridae</taxon>
        <taxon>Aldrovandia</taxon>
    </lineage>
</organism>
<accession>A0AAD7SMA5</accession>
<comment type="caution">
    <text evidence="1">The sequence shown here is derived from an EMBL/GenBank/DDBJ whole genome shotgun (WGS) entry which is preliminary data.</text>
</comment>
<proteinExistence type="predicted"/>
<sequence length="89" mass="9942">MNKANKAGFSKTSLKELTDPLDLTNQPCSSLVVDGGWLLYMVKWEQGQTWQEIADSYLSCVQCLGSRSQKIIVVFDGYSSSPKDHDHCL</sequence>
<name>A0AAD7SMA5_9TELE</name>
<protein>
    <submittedName>
        <fullName evidence="1">Uncharacterized protein</fullName>
    </submittedName>
</protein>
<dbReference type="Proteomes" id="UP001221898">
    <property type="component" value="Unassembled WGS sequence"/>
</dbReference>
<dbReference type="EMBL" id="JAINUG010000049">
    <property type="protein sequence ID" value="KAJ8405287.1"/>
    <property type="molecule type" value="Genomic_DNA"/>
</dbReference>
<reference evidence="1" key="1">
    <citation type="journal article" date="2023" name="Science">
        <title>Genome structures resolve the early diversification of teleost fishes.</title>
        <authorList>
            <person name="Parey E."/>
            <person name="Louis A."/>
            <person name="Montfort J."/>
            <person name="Bouchez O."/>
            <person name="Roques C."/>
            <person name="Iampietro C."/>
            <person name="Lluch J."/>
            <person name="Castinel A."/>
            <person name="Donnadieu C."/>
            <person name="Desvignes T."/>
            <person name="Floi Bucao C."/>
            <person name="Jouanno E."/>
            <person name="Wen M."/>
            <person name="Mejri S."/>
            <person name="Dirks R."/>
            <person name="Jansen H."/>
            <person name="Henkel C."/>
            <person name="Chen W.J."/>
            <person name="Zahm M."/>
            <person name="Cabau C."/>
            <person name="Klopp C."/>
            <person name="Thompson A.W."/>
            <person name="Robinson-Rechavi M."/>
            <person name="Braasch I."/>
            <person name="Lecointre G."/>
            <person name="Bobe J."/>
            <person name="Postlethwait J.H."/>
            <person name="Berthelot C."/>
            <person name="Roest Crollius H."/>
            <person name="Guiguen Y."/>
        </authorList>
    </citation>
    <scope>NUCLEOTIDE SEQUENCE</scope>
    <source>
        <strain evidence="1">NC1722</strain>
    </source>
</reference>
<keyword evidence="2" id="KW-1185">Reference proteome</keyword>